<feature type="compositionally biased region" description="Low complexity" evidence="1">
    <location>
        <begin position="510"/>
        <end position="525"/>
    </location>
</feature>
<evidence type="ECO:0000256" key="1">
    <source>
        <dbReference type="SAM" id="MobiDB-lite"/>
    </source>
</evidence>
<dbReference type="Pfam" id="PF04860">
    <property type="entry name" value="Phage_portal"/>
    <property type="match status" value="1"/>
</dbReference>
<dbReference type="AlphaFoldDB" id="A0A1M5NQ55"/>
<accession>A0A1M5NQ55</accession>
<proteinExistence type="predicted"/>
<dbReference type="EMBL" id="LT670817">
    <property type="protein sequence ID" value="SHG91083.1"/>
    <property type="molecule type" value="Genomic_DNA"/>
</dbReference>
<evidence type="ECO:0000313" key="3">
    <source>
        <dbReference type="Proteomes" id="UP000189796"/>
    </source>
</evidence>
<sequence>MTELSQLGSYDVRVNGARPQSGVQFSYTGPDWMGPLLPMQPIAPPEVAGRTWDYVPGYNLTTQPRAYEPVSFHALRMLAESFDPVRLIIERRKDQMCRMPWAIRVKHDDPTKKRPAITELPKAKRQRLADITNFFKYPDRELTFRVWLRALLEDLLVLDAPSLYCEHSIGGDLIGLRYIDGSTIKRVIDDWGRTPQPIVWTGQPFDWNGYTVTAENFRSLGFVLAPGEVVAHQMPMGMKTPKQVLLPPAYQQVLKGLPAVNYTTWDLIYRPLNLRPGKAYGLSPVEQVMMTVSIAMRRSVAQLEYFREGNQPDAVYGLPESWTPDQIQRFQDYWDGLYSGNLAMRRRMKFVAGEGKYTPTHEPPLKNEFDEWLVRIVCFAFSYPPQAFVALSNRSTAEQHEKTAEEEGLDPLKEWAGEMFNEIITRRFGDDDIEFAWTEEEEVDQEKQSTILRGYAEDGMLTINQVREKLGEQPDPNPAANQLMVKTATGYVPIDANLIDKQVEAAKAMAAAVPPTPTPVTTGGPKPAPDEDE</sequence>
<dbReference type="Proteomes" id="UP000189796">
    <property type="component" value="Chromosome I"/>
</dbReference>
<name>A0A1M5NQ55_9BRAD</name>
<reference evidence="2 3" key="1">
    <citation type="submission" date="2016-11" db="EMBL/GenBank/DDBJ databases">
        <authorList>
            <person name="Jaros S."/>
            <person name="Januszkiewicz K."/>
            <person name="Wedrychowicz H."/>
        </authorList>
    </citation>
    <scope>NUCLEOTIDE SEQUENCE [LARGE SCALE GENOMIC DNA]</scope>
    <source>
        <strain evidence="2 3">GAS138</strain>
    </source>
</reference>
<dbReference type="OrthoDB" id="7524317at2"/>
<evidence type="ECO:0000313" key="2">
    <source>
        <dbReference type="EMBL" id="SHG91083.1"/>
    </source>
</evidence>
<gene>
    <name evidence="2" type="ORF">SAMN05443248_3062</name>
</gene>
<feature type="region of interest" description="Disordered" evidence="1">
    <location>
        <begin position="510"/>
        <end position="533"/>
    </location>
</feature>
<protein>
    <submittedName>
        <fullName evidence="2">Phage portal protein</fullName>
    </submittedName>
</protein>
<dbReference type="InterPro" id="IPR006944">
    <property type="entry name" value="Phage/GTA_portal"/>
</dbReference>
<dbReference type="RefSeq" id="WP_154072248.1">
    <property type="nucleotide sequence ID" value="NZ_LT670817.1"/>
</dbReference>
<organism evidence="2 3">
    <name type="scientific">Bradyrhizobium erythrophlei</name>
    <dbReference type="NCBI Taxonomy" id="1437360"/>
    <lineage>
        <taxon>Bacteria</taxon>
        <taxon>Pseudomonadati</taxon>
        <taxon>Pseudomonadota</taxon>
        <taxon>Alphaproteobacteria</taxon>
        <taxon>Hyphomicrobiales</taxon>
        <taxon>Nitrobacteraceae</taxon>
        <taxon>Bradyrhizobium</taxon>
    </lineage>
</organism>